<organism evidence="2">
    <name type="scientific">marine metagenome</name>
    <dbReference type="NCBI Taxonomy" id="408172"/>
    <lineage>
        <taxon>unclassified sequences</taxon>
        <taxon>metagenomes</taxon>
        <taxon>ecological metagenomes</taxon>
    </lineage>
</organism>
<dbReference type="InterPro" id="IPR016040">
    <property type="entry name" value="NAD(P)-bd_dom"/>
</dbReference>
<feature type="domain" description="NAD(P)-binding" evidence="1">
    <location>
        <begin position="7"/>
        <end position="159"/>
    </location>
</feature>
<dbReference type="Pfam" id="PF13460">
    <property type="entry name" value="NAD_binding_10"/>
    <property type="match status" value="1"/>
</dbReference>
<dbReference type="EMBL" id="UINC01001764">
    <property type="protein sequence ID" value="SUZ88305.1"/>
    <property type="molecule type" value="Genomic_DNA"/>
</dbReference>
<gene>
    <name evidence="2" type="ORF">METZ01_LOCUS41159</name>
</gene>
<reference evidence="2" key="1">
    <citation type="submission" date="2018-05" db="EMBL/GenBank/DDBJ databases">
        <authorList>
            <person name="Lanie J.A."/>
            <person name="Ng W.-L."/>
            <person name="Kazmierczak K.M."/>
            <person name="Andrzejewski T.M."/>
            <person name="Davidsen T.M."/>
            <person name="Wayne K.J."/>
            <person name="Tettelin H."/>
            <person name="Glass J.I."/>
            <person name="Rusch D."/>
            <person name="Podicherti R."/>
            <person name="Tsui H.-C.T."/>
            <person name="Winkler M.E."/>
        </authorList>
    </citation>
    <scope>NUCLEOTIDE SEQUENCE</scope>
</reference>
<dbReference type="InterPro" id="IPR051207">
    <property type="entry name" value="ComplexI_NDUFA9_subunit"/>
</dbReference>
<proteinExistence type="predicted"/>
<protein>
    <recommendedName>
        <fullName evidence="1">NAD(P)-binding domain-containing protein</fullName>
    </recommendedName>
</protein>
<sequence>MKVALFGGTGFVGTYITDELLNNGHNPLLLVRPGSENKVSRANDCTLNIGDISDKEIIENTIKESDAIIYNIGLIRQYPKKGITFEKTHFEGAKYCIDIAKELGVKRFILMSANGVKYEGTKYQSTKFLADQYLKNSNLNWTIFRPSLIFGDPKGTIEFCTQLRNDMLNLPLPAPLFFEKLNVINAGKFSMSPIHITDVAKCFVKCIEMENTYEKIYNLGGPYSYNWIELIDTISKASEKNKWKIPAPVEPIKMAAMMLEWLPIFPITKDQLTMLLEGNTCNSRTAFDEFDIQPTEFTVENLSYLSAN</sequence>
<dbReference type="Gene3D" id="3.40.50.720">
    <property type="entry name" value="NAD(P)-binding Rossmann-like Domain"/>
    <property type="match status" value="1"/>
</dbReference>
<dbReference type="AlphaFoldDB" id="A0A381R997"/>
<dbReference type="PANTHER" id="PTHR12126:SF11">
    <property type="entry name" value="NADH DEHYDROGENASE [UBIQUINONE] 1 ALPHA SUBCOMPLEX SUBUNIT 9, MITOCHONDRIAL"/>
    <property type="match status" value="1"/>
</dbReference>
<dbReference type="InterPro" id="IPR036291">
    <property type="entry name" value="NAD(P)-bd_dom_sf"/>
</dbReference>
<dbReference type="SUPFAM" id="SSF51735">
    <property type="entry name" value="NAD(P)-binding Rossmann-fold domains"/>
    <property type="match status" value="1"/>
</dbReference>
<dbReference type="PANTHER" id="PTHR12126">
    <property type="entry name" value="NADH-UBIQUINONE OXIDOREDUCTASE 39 KDA SUBUNIT-RELATED"/>
    <property type="match status" value="1"/>
</dbReference>
<evidence type="ECO:0000259" key="1">
    <source>
        <dbReference type="Pfam" id="PF13460"/>
    </source>
</evidence>
<evidence type="ECO:0000313" key="2">
    <source>
        <dbReference type="EMBL" id="SUZ88305.1"/>
    </source>
</evidence>
<name>A0A381R997_9ZZZZ</name>
<dbReference type="GO" id="GO:0044877">
    <property type="term" value="F:protein-containing complex binding"/>
    <property type="evidence" value="ECO:0007669"/>
    <property type="project" value="TreeGrafter"/>
</dbReference>
<accession>A0A381R997</accession>